<dbReference type="AlphaFoldDB" id="A0A8B7C5C5"/>
<dbReference type="PANTHER" id="PTHR48047:SF182">
    <property type="entry name" value="GLYCOSYLTRANSFERASE"/>
    <property type="match status" value="1"/>
</dbReference>
<dbReference type="RefSeq" id="XP_008792116.2">
    <property type="nucleotide sequence ID" value="XM_008793894.4"/>
</dbReference>
<protein>
    <recommendedName>
        <fullName evidence="4">Glycosyltransferase</fullName>
        <ecNumber evidence="4">2.4.1.-</ecNumber>
    </recommendedName>
</protein>
<evidence type="ECO:0000256" key="1">
    <source>
        <dbReference type="ARBA" id="ARBA00009995"/>
    </source>
</evidence>
<name>A0A8B7C5C5_PHODC</name>
<dbReference type="InterPro" id="IPR002213">
    <property type="entry name" value="UDP_glucos_trans"/>
</dbReference>
<dbReference type="CDD" id="cd03784">
    <property type="entry name" value="GT1_Gtf-like"/>
    <property type="match status" value="1"/>
</dbReference>
<gene>
    <name evidence="6" type="primary">LOC103708804</name>
</gene>
<reference evidence="5" key="1">
    <citation type="journal article" date="2019" name="Nat. Commun.">
        <title>Genome-wide association mapping of date palm fruit traits.</title>
        <authorList>
            <person name="Hazzouri K.M."/>
            <person name="Gros-Balthazard M."/>
            <person name="Flowers J.M."/>
            <person name="Copetti D."/>
            <person name="Lemansour A."/>
            <person name="Lebrun M."/>
            <person name="Masmoudi K."/>
            <person name="Ferrand S."/>
            <person name="Dhar M.I."/>
            <person name="Fresquez Z.A."/>
            <person name="Rosas U."/>
            <person name="Zhang J."/>
            <person name="Talag J."/>
            <person name="Lee S."/>
            <person name="Kudrna D."/>
            <person name="Powell R.F."/>
            <person name="Leitch I.J."/>
            <person name="Krueger R.R."/>
            <person name="Wing R.A."/>
            <person name="Amiri K.M.A."/>
            <person name="Purugganan M.D."/>
        </authorList>
    </citation>
    <scope>NUCLEOTIDE SEQUENCE [LARGE SCALE GENOMIC DNA]</scope>
    <source>
        <strain evidence="5">cv. Khalas</strain>
    </source>
</reference>
<dbReference type="InterPro" id="IPR035595">
    <property type="entry name" value="UDP_glycos_trans_CS"/>
</dbReference>
<dbReference type="FunFam" id="3.40.50.2000:FF:000104">
    <property type="entry name" value="Glycosyltransferase"/>
    <property type="match status" value="1"/>
</dbReference>
<dbReference type="Gene3D" id="3.40.50.2000">
    <property type="entry name" value="Glycogen Phosphorylase B"/>
    <property type="match status" value="2"/>
</dbReference>
<dbReference type="Pfam" id="PF00201">
    <property type="entry name" value="UDPGT"/>
    <property type="match status" value="1"/>
</dbReference>
<organism evidence="5 6">
    <name type="scientific">Phoenix dactylifera</name>
    <name type="common">Date palm</name>
    <dbReference type="NCBI Taxonomy" id="42345"/>
    <lineage>
        <taxon>Eukaryota</taxon>
        <taxon>Viridiplantae</taxon>
        <taxon>Streptophyta</taxon>
        <taxon>Embryophyta</taxon>
        <taxon>Tracheophyta</taxon>
        <taxon>Spermatophyta</taxon>
        <taxon>Magnoliopsida</taxon>
        <taxon>Liliopsida</taxon>
        <taxon>Arecaceae</taxon>
        <taxon>Coryphoideae</taxon>
        <taxon>Phoeniceae</taxon>
        <taxon>Phoenix</taxon>
    </lineage>
</organism>
<sequence>MTNQASMNGLSSRKPHFILVPLIAQGHMIPMVDLARLLAEQGARVSFITTPVNAARIKAIVDRVKESGLPIHFAELQFPCAEAGLPDGCENVDLLPSNDYFRTIFDAIPRLREPLARYLRAQRPRPTCMIADMCNPWTADVARELGMPRLIFHGPSCFFILCAHLMQQHGIYDRITDDFEPVLLPELPQPVEVTKAQLPGFFGSKGWEKLRSEVLEAESTADGVVMNTFDDMEHSYIELYKKVTGKEVWTIGPLCLYNKDLDNKAARGNKPVIDHHRVLCWLDSRKPKSVLYASFGSLVRMRPWELFEVGYGLEASNQPFIWVIKDVERTPEVDKWLSEGFEERVSTRGLVIKGWAPQVVILSHPAIGGFMTHCGWNSILEAVSAGVPMMTWPCFADQFVNEKLVVDVLGVGVAIGVKVPIYYINEDSPPAAKRDDIEKAVSRLMDKGEEGEDRRKRARRLAEKAVSAMEGGGSSLENIACLIQYALKHGNDDSDQEEEHSA</sequence>
<proteinExistence type="inferred from homology"/>
<evidence type="ECO:0000256" key="3">
    <source>
        <dbReference type="RuleBase" id="RU003718"/>
    </source>
</evidence>
<keyword evidence="5" id="KW-1185">Reference proteome</keyword>
<comment type="similarity">
    <text evidence="1 3">Belongs to the UDP-glycosyltransferase family.</text>
</comment>
<dbReference type="KEGG" id="pda:103708804"/>
<dbReference type="PROSITE" id="PS00375">
    <property type="entry name" value="UDPGT"/>
    <property type="match status" value="1"/>
</dbReference>
<dbReference type="SUPFAM" id="SSF53756">
    <property type="entry name" value="UDP-Glycosyltransferase/glycogen phosphorylase"/>
    <property type="match status" value="1"/>
</dbReference>
<keyword evidence="3" id="KW-0328">Glycosyltransferase</keyword>
<dbReference type="GO" id="GO:0035251">
    <property type="term" value="F:UDP-glucosyltransferase activity"/>
    <property type="evidence" value="ECO:0007669"/>
    <property type="project" value="TreeGrafter"/>
</dbReference>
<evidence type="ECO:0000313" key="5">
    <source>
        <dbReference type="Proteomes" id="UP000228380"/>
    </source>
</evidence>
<evidence type="ECO:0000313" key="6">
    <source>
        <dbReference type="RefSeq" id="XP_008792116.2"/>
    </source>
</evidence>
<dbReference type="GeneID" id="103708804"/>
<evidence type="ECO:0000256" key="4">
    <source>
        <dbReference type="RuleBase" id="RU362057"/>
    </source>
</evidence>
<dbReference type="EC" id="2.4.1.-" evidence="4"/>
<dbReference type="FunFam" id="3.40.50.2000:FF:000047">
    <property type="entry name" value="Glycosyltransferase"/>
    <property type="match status" value="1"/>
</dbReference>
<dbReference type="OrthoDB" id="5835829at2759"/>
<evidence type="ECO:0000256" key="2">
    <source>
        <dbReference type="ARBA" id="ARBA00022679"/>
    </source>
</evidence>
<keyword evidence="2 3" id="KW-0808">Transferase</keyword>
<accession>A0A8B7C5C5</accession>
<dbReference type="PANTHER" id="PTHR48047">
    <property type="entry name" value="GLYCOSYLTRANSFERASE"/>
    <property type="match status" value="1"/>
</dbReference>
<dbReference type="Proteomes" id="UP000228380">
    <property type="component" value="Chromosome 8"/>
</dbReference>
<reference evidence="6" key="2">
    <citation type="submission" date="2025-08" db="UniProtKB">
        <authorList>
            <consortium name="RefSeq"/>
        </authorList>
    </citation>
    <scope>IDENTIFICATION</scope>
    <source>
        <tissue evidence="6">Young leaves</tissue>
    </source>
</reference>